<dbReference type="PATRIC" id="fig|1423746.3.peg.1346"/>
<evidence type="ECO:0000256" key="11">
    <source>
        <dbReference type="ARBA" id="ARBA00023136"/>
    </source>
</evidence>
<dbReference type="EMBL" id="AZER01000024">
    <property type="protein sequence ID" value="KRL26183.1"/>
    <property type="molecule type" value="Genomic_DNA"/>
</dbReference>
<comment type="subcellular location">
    <subcellularLocation>
        <location evidence="2">Endoplasmic reticulum membrane</location>
        <topology evidence="2">Single-pass type II membrane protein</topology>
    </subcellularLocation>
    <subcellularLocation>
        <location evidence="1">Golgi apparatus membrane</location>
        <topology evidence="1">Single-pass type II membrane protein</topology>
    </subcellularLocation>
</comment>
<keyword evidence="12" id="KW-1015">Disulfide bond</keyword>
<protein>
    <recommendedName>
        <fullName evidence="14">Peptide O-xylosyltransferase</fullName>
    </recommendedName>
</protein>
<dbReference type="RefSeq" id="WP_057752278.1">
    <property type="nucleotide sequence ID" value="NZ_AZER01000024.1"/>
</dbReference>
<evidence type="ECO:0000256" key="8">
    <source>
        <dbReference type="ARBA" id="ARBA00022968"/>
    </source>
</evidence>
<evidence type="ECO:0000313" key="15">
    <source>
        <dbReference type="EMBL" id="KRL26183.1"/>
    </source>
</evidence>
<evidence type="ECO:0000256" key="9">
    <source>
        <dbReference type="ARBA" id="ARBA00022989"/>
    </source>
</evidence>
<dbReference type="PANTHER" id="PTHR46025">
    <property type="entry name" value="XYLOSYLTRANSFERASE OXT"/>
    <property type="match status" value="1"/>
</dbReference>
<keyword evidence="10" id="KW-0333">Golgi apparatus</keyword>
<name>A0A0R1P0X5_9LACO</name>
<keyword evidence="3" id="KW-0328">Glycosyltransferase</keyword>
<sequence length="286" mass="34191">MQAVLIIAHKDVDQVIALSKKLSGKFKVIIHFDKKTSVSQLQRKMLNNLDVDYFSKVNVNWGSWSIGQVAVELMNHAMAYPDITYVHLISGQDWPLKPVDQIFNFYENNDKIYLRYYKAKGCRKGHDDIIYWQQFYYPFDVINRRSFFGKVYNRLSIWAQHLLRINKFKRLGIDLEIYSGANWCDLPRDAVQYCLQYFNNHSNFRKMLKTGSFSDEFWVQTILCNSPKFIPRLDYDYHRFIKWEHVHNSFPAILDERDYENIEKSNAMFGRKFESPYSDKLRKMLP</sequence>
<comment type="caution">
    <text evidence="15">The sequence shown here is derived from an EMBL/GenBank/DDBJ whole genome shotgun (WGS) entry which is preliminary data.</text>
</comment>
<keyword evidence="5" id="KW-0812">Transmembrane</keyword>
<dbReference type="Pfam" id="PF02485">
    <property type="entry name" value="Branch"/>
    <property type="match status" value="1"/>
</dbReference>
<dbReference type="PANTHER" id="PTHR46025:SF3">
    <property type="entry name" value="XYLOSYLTRANSFERASE OXT"/>
    <property type="match status" value="1"/>
</dbReference>
<keyword evidence="9" id="KW-1133">Transmembrane helix</keyword>
<evidence type="ECO:0000256" key="6">
    <source>
        <dbReference type="ARBA" id="ARBA00022723"/>
    </source>
</evidence>
<organism evidence="15 16">
    <name type="scientific">Limosilactobacillus frumenti DSM 13145</name>
    <dbReference type="NCBI Taxonomy" id="1423746"/>
    <lineage>
        <taxon>Bacteria</taxon>
        <taxon>Bacillati</taxon>
        <taxon>Bacillota</taxon>
        <taxon>Bacilli</taxon>
        <taxon>Lactobacillales</taxon>
        <taxon>Lactobacillaceae</taxon>
        <taxon>Limosilactobacillus</taxon>
    </lineage>
</organism>
<evidence type="ECO:0000256" key="2">
    <source>
        <dbReference type="ARBA" id="ARBA00004648"/>
    </source>
</evidence>
<keyword evidence="7" id="KW-0256">Endoplasmic reticulum</keyword>
<dbReference type="InterPro" id="IPR003406">
    <property type="entry name" value="Glyco_trans_14"/>
</dbReference>
<evidence type="ECO:0000256" key="4">
    <source>
        <dbReference type="ARBA" id="ARBA00022679"/>
    </source>
</evidence>
<dbReference type="GO" id="GO:0015012">
    <property type="term" value="P:heparan sulfate proteoglycan biosynthetic process"/>
    <property type="evidence" value="ECO:0007669"/>
    <property type="project" value="TreeGrafter"/>
</dbReference>
<dbReference type="GO" id="GO:0016020">
    <property type="term" value="C:membrane"/>
    <property type="evidence" value="ECO:0007669"/>
    <property type="project" value="InterPro"/>
</dbReference>
<dbReference type="GO" id="GO:0030158">
    <property type="term" value="F:protein xylosyltransferase activity"/>
    <property type="evidence" value="ECO:0007669"/>
    <property type="project" value="InterPro"/>
</dbReference>
<dbReference type="GO" id="GO:0050650">
    <property type="term" value="P:chondroitin sulfate proteoglycan biosynthetic process"/>
    <property type="evidence" value="ECO:0007669"/>
    <property type="project" value="TreeGrafter"/>
</dbReference>
<dbReference type="GO" id="GO:0046872">
    <property type="term" value="F:metal ion binding"/>
    <property type="evidence" value="ECO:0007669"/>
    <property type="project" value="UniProtKB-KW"/>
</dbReference>
<dbReference type="AlphaFoldDB" id="A0A0R1P0X5"/>
<evidence type="ECO:0000256" key="13">
    <source>
        <dbReference type="ARBA" id="ARBA00023180"/>
    </source>
</evidence>
<gene>
    <name evidence="15" type="ORF">FD27_GL001321</name>
</gene>
<evidence type="ECO:0000256" key="14">
    <source>
        <dbReference type="ARBA" id="ARBA00042865"/>
    </source>
</evidence>
<keyword evidence="16" id="KW-1185">Reference proteome</keyword>
<dbReference type="OrthoDB" id="7943907at2"/>
<keyword evidence="6" id="KW-0479">Metal-binding</keyword>
<evidence type="ECO:0000256" key="5">
    <source>
        <dbReference type="ARBA" id="ARBA00022692"/>
    </source>
</evidence>
<reference evidence="15 16" key="1">
    <citation type="journal article" date="2015" name="Genome Announc.">
        <title>Expanding the biotechnology potential of lactobacilli through comparative genomics of 213 strains and associated genera.</title>
        <authorList>
            <person name="Sun Z."/>
            <person name="Harris H.M."/>
            <person name="McCann A."/>
            <person name="Guo C."/>
            <person name="Argimon S."/>
            <person name="Zhang W."/>
            <person name="Yang X."/>
            <person name="Jeffery I.B."/>
            <person name="Cooney J.C."/>
            <person name="Kagawa T.F."/>
            <person name="Liu W."/>
            <person name="Song Y."/>
            <person name="Salvetti E."/>
            <person name="Wrobel A."/>
            <person name="Rasinkangas P."/>
            <person name="Parkhill J."/>
            <person name="Rea M.C."/>
            <person name="O'Sullivan O."/>
            <person name="Ritari J."/>
            <person name="Douillard F.P."/>
            <person name="Paul Ross R."/>
            <person name="Yang R."/>
            <person name="Briner A.E."/>
            <person name="Felis G.E."/>
            <person name="de Vos W.M."/>
            <person name="Barrangou R."/>
            <person name="Klaenhammer T.R."/>
            <person name="Caufield P.W."/>
            <person name="Cui Y."/>
            <person name="Zhang H."/>
            <person name="O'Toole P.W."/>
        </authorList>
    </citation>
    <scope>NUCLEOTIDE SEQUENCE [LARGE SCALE GENOMIC DNA]</scope>
    <source>
        <strain evidence="15 16">DSM 13145</strain>
    </source>
</reference>
<dbReference type="Proteomes" id="UP000051445">
    <property type="component" value="Unassembled WGS sequence"/>
</dbReference>
<proteinExistence type="predicted"/>
<keyword evidence="11" id="KW-0472">Membrane</keyword>
<evidence type="ECO:0000256" key="1">
    <source>
        <dbReference type="ARBA" id="ARBA00004323"/>
    </source>
</evidence>
<accession>A0A0R1P0X5</accession>
<evidence type="ECO:0000256" key="12">
    <source>
        <dbReference type="ARBA" id="ARBA00023157"/>
    </source>
</evidence>
<evidence type="ECO:0000256" key="10">
    <source>
        <dbReference type="ARBA" id="ARBA00023034"/>
    </source>
</evidence>
<dbReference type="InterPro" id="IPR043538">
    <property type="entry name" value="XYLT"/>
</dbReference>
<keyword evidence="13" id="KW-0325">Glycoprotein</keyword>
<dbReference type="STRING" id="1423746.FD27_GL001321"/>
<evidence type="ECO:0000313" key="16">
    <source>
        <dbReference type="Proteomes" id="UP000051445"/>
    </source>
</evidence>
<keyword evidence="4" id="KW-0808">Transferase</keyword>
<evidence type="ECO:0000256" key="3">
    <source>
        <dbReference type="ARBA" id="ARBA00022676"/>
    </source>
</evidence>
<keyword evidence="8" id="KW-0735">Signal-anchor</keyword>
<evidence type="ECO:0000256" key="7">
    <source>
        <dbReference type="ARBA" id="ARBA00022824"/>
    </source>
</evidence>